<evidence type="ECO:0000259" key="2">
    <source>
        <dbReference type="PROSITE" id="PS50983"/>
    </source>
</evidence>
<dbReference type="Pfam" id="PF01497">
    <property type="entry name" value="Peripla_BP_2"/>
    <property type="match status" value="1"/>
</dbReference>
<dbReference type="EMBL" id="NXGX01000004">
    <property type="protein sequence ID" value="PKR58099.1"/>
    <property type="molecule type" value="Genomic_DNA"/>
</dbReference>
<reference evidence="3 4" key="1">
    <citation type="submission" date="2017-09" db="EMBL/GenBank/DDBJ databases">
        <title>Biodiversity and function of Thalassospira species in the particle-attached aromatic-hydrocarbon-degrading consortia from the surface seawater of the China South Sea.</title>
        <authorList>
            <person name="Dong C."/>
            <person name="Lai Q."/>
            <person name="Shao Z."/>
        </authorList>
    </citation>
    <scope>NUCLEOTIDE SEQUENCE [LARGE SCALE GENOMIC DNA]</scope>
    <source>
        <strain evidence="3 4">139Z-12</strain>
    </source>
</reference>
<gene>
    <name evidence="3" type="ORF">COO92_10060</name>
</gene>
<feature type="domain" description="Fe/B12 periplasmic-binding" evidence="2">
    <location>
        <begin position="49"/>
        <end position="341"/>
    </location>
</feature>
<keyword evidence="4" id="KW-1185">Reference proteome</keyword>
<organism evidence="3 4">
    <name type="scientific">Thalassospira lohafexi</name>
    <dbReference type="NCBI Taxonomy" id="744227"/>
    <lineage>
        <taxon>Bacteria</taxon>
        <taxon>Pseudomonadati</taxon>
        <taxon>Pseudomonadota</taxon>
        <taxon>Alphaproteobacteria</taxon>
        <taxon>Rhodospirillales</taxon>
        <taxon>Thalassospiraceae</taxon>
        <taxon>Thalassospira</taxon>
    </lineage>
</organism>
<name>A0A2N3L5H7_9PROT</name>
<feature type="chain" id="PRO_5014917342" evidence="1">
    <location>
        <begin position="28"/>
        <end position="343"/>
    </location>
</feature>
<sequence length="343" mass="37460">MITLNKHVLAAGVFAAGLASVSQNASATDYPLTLENCGRTVTFDQAPTRVVSLGQSNTEILYMLGLADRVVGTAVWFNPVAEEYRDANAKIPRLADNDPSFESVVGQKPDLVTNQYQWHVGPNGAVGTIKQFSELSIPVYTAPADCVGKDNTTGGDGTRIDAFSMDLIYRTITEMAQIFDVEERGAELMADLRAREQAARDRVSDVDGRGISALFWFSSAELDVDPFVAGQKGAPAYIANVLGVKNVIESDDEWPKVGWETIARSNPDIIAIGKMDRRRFPADDWELKMKFLQSDPVTSQMNAVKNDHVIVLDALSMNPTIRTINGIEKLADAVEGFHMDTSN</sequence>
<dbReference type="PANTHER" id="PTHR30535">
    <property type="entry name" value="VITAMIN B12-BINDING PROTEIN"/>
    <property type="match status" value="1"/>
</dbReference>
<dbReference type="AlphaFoldDB" id="A0A2N3L5H7"/>
<dbReference type="RefSeq" id="WP_101301836.1">
    <property type="nucleotide sequence ID" value="NZ_NXGX01000004.1"/>
</dbReference>
<dbReference type="InterPro" id="IPR002491">
    <property type="entry name" value="ABC_transptr_periplasmic_BD"/>
</dbReference>
<evidence type="ECO:0000256" key="1">
    <source>
        <dbReference type="SAM" id="SignalP"/>
    </source>
</evidence>
<protein>
    <submittedName>
        <fullName evidence="3">ABC transporter substrate-binding protein</fullName>
    </submittedName>
</protein>
<dbReference type="CDD" id="cd01148">
    <property type="entry name" value="TroA_a"/>
    <property type="match status" value="1"/>
</dbReference>
<dbReference type="SUPFAM" id="SSF53807">
    <property type="entry name" value="Helical backbone' metal receptor"/>
    <property type="match status" value="1"/>
</dbReference>
<comment type="caution">
    <text evidence="3">The sequence shown here is derived from an EMBL/GenBank/DDBJ whole genome shotgun (WGS) entry which is preliminary data.</text>
</comment>
<dbReference type="PANTHER" id="PTHR30535:SF7">
    <property type="entry name" value="IRON(III) DICITRATE-BINDING PROTEIN"/>
    <property type="match status" value="1"/>
</dbReference>
<keyword evidence="1" id="KW-0732">Signal</keyword>
<evidence type="ECO:0000313" key="4">
    <source>
        <dbReference type="Proteomes" id="UP000233332"/>
    </source>
</evidence>
<dbReference type="Gene3D" id="3.40.50.1980">
    <property type="entry name" value="Nitrogenase molybdenum iron protein domain"/>
    <property type="match status" value="2"/>
</dbReference>
<evidence type="ECO:0000313" key="3">
    <source>
        <dbReference type="EMBL" id="PKR58099.1"/>
    </source>
</evidence>
<dbReference type="InterPro" id="IPR050902">
    <property type="entry name" value="ABC_Transporter_SBP"/>
</dbReference>
<dbReference type="Proteomes" id="UP000233332">
    <property type="component" value="Unassembled WGS sequence"/>
</dbReference>
<dbReference type="PROSITE" id="PS50983">
    <property type="entry name" value="FE_B12_PBP"/>
    <property type="match status" value="1"/>
</dbReference>
<accession>A0A2N3L5H7</accession>
<feature type="signal peptide" evidence="1">
    <location>
        <begin position="1"/>
        <end position="27"/>
    </location>
</feature>
<proteinExistence type="predicted"/>